<sequence length="72" mass="8123">MSLRSSGNIKVMKYVASLIETPETDLAEFIYKNATNLSSFNGSKVHAKWKQLSDRLVIQFKPCSCKARQNIS</sequence>
<protein>
    <submittedName>
        <fullName evidence="1">Uncharacterized protein</fullName>
    </submittedName>
</protein>
<evidence type="ECO:0000313" key="1">
    <source>
        <dbReference type="EMBL" id="KAG8083005.1"/>
    </source>
</evidence>
<organism evidence="1 2">
    <name type="scientific">Zizania palustris</name>
    <name type="common">Northern wild rice</name>
    <dbReference type="NCBI Taxonomy" id="103762"/>
    <lineage>
        <taxon>Eukaryota</taxon>
        <taxon>Viridiplantae</taxon>
        <taxon>Streptophyta</taxon>
        <taxon>Embryophyta</taxon>
        <taxon>Tracheophyta</taxon>
        <taxon>Spermatophyta</taxon>
        <taxon>Magnoliopsida</taxon>
        <taxon>Liliopsida</taxon>
        <taxon>Poales</taxon>
        <taxon>Poaceae</taxon>
        <taxon>BOP clade</taxon>
        <taxon>Oryzoideae</taxon>
        <taxon>Oryzeae</taxon>
        <taxon>Zizaniinae</taxon>
        <taxon>Zizania</taxon>
    </lineage>
</organism>
<comment type="caution">
    <text evidence="1">The sequence shown here is derived from an EMBL/GenBank/DDBJ whole genome shotgun (WGS) entry which is preliminary data.</text>
</comment>
<dbReference type="EMBL" id="JAAALK010000086">
    <property type="protein sequence ID" value="KAG8083005.1"/>
    <property type="molecule type" value="Genomic_DNA"/>
</dbReference>
<dbReference type="Proteomes" id="UP000729402">
    <property type="component" value="Unassembled WGS sequence"/>
</dbReference>
<evidence type="ECO:0000313" key="2">
    <source>
        <dbReference type="Proteomes" id="UP000729402"/>
    </source>
</evidence>
<keyword evidence="2" id="KW-1185">Reference proteome</keyword>
<gene>
    <name evidence="1" type="ORF">GUJ93_ZPchr0014g47501</name>
</gene>
<proteinExistence type="predicted"/>
<name>A0A8J5TG73_ZIZPA</name>
<dbReference type="OrthoDB" id="6079689at2759"/>
<accession>A0A8J5TG73</accession>
<reference evidence="1" key="2">
    <citation type="submission" date="2021-02" db="EMBL/GenBank/DDBJ databases">
        <authorList>
            <person name="Kimball J.A."/>
            <person name="Haas M.W."/>
            <person name="Macchietto M."/>
            <person name="Kono T."/>
            <person name="Duquette J."/>
            <person name="Shao M."/>
        </authorList>
    </citation>
    <scope>NUCLEOTIDE SEQUENCE</scope>
    <source>
        <tissue evidence="1">Fresh leaf tissue</tissue>
    </source>
</reference>
<dbReference type="AlphaFoldDB" id="A0A8J5TG73"/>
<reference evidence="1" key="1">
    <citation type="journal article" date="2021" name="bioRxiv">
        <title>Whole Genome Assembly and Annotation of Northern Wild Rice, Zizania palustris L., Supports a Whole Genome Duplication in the Zizania Genus.</title>
        <authorList>
            <person name="Haas M."/>
            <person name="Kono T."/>
            <person name="Macchietto M."/>
            <person name="Millas R."/>
            <person name="McGilp L."/>
            <person name="Shao M."/>
            <person name="Duquette J."/>
            <person name="Hirsch C.N."/>
            <person name="Kimball J."/>
        </authorList>
    </citation>
    <scope>NUCLEOTIDE SEQUENCE</scope>
    <source>
        <tissue evidence="1">Fresh leaf tissue</tissue>
    </source>
</reference>